<dbReference type="VEuPathDB" id="MicrosporidiaDB:ECANGB1_34"/>
<evidence type="ECO:0000259" key="6">
    <source>
        <dbReference type="PROSITE" id="PS50830"/>
    </source>
</evidence>
<keyword evidence="4" id="KW-0378">Hydrolase</keyword>
<reference evidence="7 8" key="1">
    <citation type="journal article" date="2017" name="Environ. Microbiol.">
        <title>Decay of the glycolytic pathway and adaptation to intranuclear parasitism within Enterocytozoonidae microsporidia.</title>
        <authorList>
            <person name="Wiredu Boakye D."/>
            <person name="Jaroenlak P."/>
            <person name="Prachumwat A."/>
            <person name="Williams T.A."/>
            <person name="Bateman K.S."/>
            <person name="Itsathitphaisarn O."/>
            <person name="Sritunyalucksana K."/>
            <person name="Paszkiewicz K.H."/>
            <person name="Moore K.A."/>
            <person name="Stentiford G.D."/>
            <person name="Williams B.A."/>
        </authorList>
    </citation>
    <scope>NUCLEOTIDE SEQUENCE [LARGE SCALE GENOMIC DNA]</scope>
    <source>
        <strain evidence="7 8">GB1</strain>
    </source>
</reference>
<comment type="similarity">
    <text evidence="1">Belongs to the LCL3 family.</text>
</comment>
<sequence length="181" mass="20914">MMTEKQIIIGKCLSVTDGDTIKCTLVQNMSKYSFHKPLIKIRISGIDSPELDHQNMENSQQFGVEARKAMADMVLDKEVVIEILAKDRYRRYLCIVYTKDEINTNLSMLKLGLADMYKGPNAHYGEFERQFKDALEQAKKNKVGMWSVDDVITPYEYKKNKKNSHRDRLDIETSESCIHGL</sequence>
<dbReference type="SMART" id="SM00318">
    <property type="entry name" value="SNc"/>
    <property type="match status" value="1"/>
</dbReference>
<dbReference type="InterPro" id="IPR035437">
    <property type="entry name" value="SNase_OB-fold_sf"/>
</dbReference>
<keyword evidence="8" id="KW-1185">Reference proteome</keyword>
<gene>
    <name evidence="7" type="ORF">ECANGB1_34</name>
</gene>
<evidence type="ECO:0000256" key="4">
    <source>
        <dbReference type="ARBA" id="ARBA00022801"/>
    </source>
</evidence>
<proteinExistence type="inferred from homology"/>
<evidence type="ECO:0000256" key="5">
    <source>
        <dbReference type="ARBA" id="ARBA00022837"/>
    </source>
</evidence>
<dbReference type="PROSITE" id="PS50830">
    <property type="entry name" value="TNASE_3"/>
    <property type="match status" value="1"/>
</dbReference>
<dbReference type="Gene3D" id="2.40.50.90">
    <property type="match status" value="1"/>
</dbReference>
<dbReference type="AlphaFoldDB" id="A0A1Y1S9K2"/>
<keyword evidence="5" id="KW-0106">Calcium</keyword>
<organism evidence="7 8">
    <name type="scientific">Enterospora canceri</name>
    <dbReference type="NCBI Taxonomy" id="1081671"/>
    <lineage>
        <taxon>Eukaryota</taxon>
        <taxon>Fungi</taxon>
        <taxon>Fungi incertae sedis</taxon>
        <taxon>Microsporidia</taxon>
        <taxon>Enterocytozoonidae</taxon>
        <taxon>Enterospora</taxon>
    </lineage>
</organism>
<dbReference type="EMBL" id="LWDP01000010">
    <property type="protein sequence ID" value="ORD94736.1"/>
    <property type="molecule type" value="Genomic_DNA"/>
</dbReference>
<name>A0A1Y1S9K2_9MICR</name>
<evidence type="ECO:0000256" key="2">
    <source>
        <dbReference type="ARBA" id="ARBA00022722"/>
    </source>
</evidence>
<dbReference type="SUPFAM" id="SSF50199">
    <property type="entry name" value="Staphylococcal nuclease"/>
    <property type="match status" value="1"/>
</dbReference>
<dbReference type="GO" id="GO:0004519">
    <property type="term" value="F:endonuclease activity"/>
    <property type="evidence" value="ECO:0007669"/>
    <property type="project" value="UniProtKB-KW"/>
</dbReference>
<dbReference type="Proteomes" id="UP000192639">
    <property type="component" value="Unassembled WGS sequence"/>
</dbReference>
<dbReference type="InterPro" id="IPR016071">
    <property type="entry name" value="Staphylococal_nuclease_OB-fold"/>
</dbReference>
<dbReference type="Pfam" id="PF00565">
    <property type="entry name" value="SNase"/>
    <property type="match status" value="1"/>
</dbReference>
<protein>
    <submittedName>
        <fullName evidence="7">Y1296</fullName>
    </submittedName>
</protein>
<evidence type="ECO:0000313" key="7">
    <source>
        <dbReference type="EMBL" id="ORD94736.1"/>
    </source>
</evidence>
<accession>A0A1Y1S9K2</accession>
<evidence type="ECO:0000313" key="8">
    <source>
        <dbReference type="Proteomes" id="UP000192639"/>
    </source>
</evidence>
<dbReference type="PANTHER" id="PTHR12302:SF3">
    <property type="entry name" value="SERINE_THREONINE-PROTEIN KINASE 31"/>
    <property type="match status" value="1"/>
</dbReference>
<evidence type="ECO:0000256" key="1">
    <source>
        <dbReference type="ARBA" id="ARBA00005435"/>
    </source>
</evidence>
<feature type="domain" description="TNase-like" evidence="6">
    <location>
        <begin position="6"/>
        <end position="148"/>
    </location>
</feature>
<comment type="caution">
    <text evidence="7">The sequence shown here is derived from an EMBL/GenBank/DDBJ whole genome shotgun (WGS) entry which is preliminary data.</text>
</comment>
<keyword evidence="3" id="KW-0255">Endonuclease</keyword>
<dbReference type="PANTHER" id="PTHR12302">
    <property type="entry name" value="EBNA2 BINDING PROTEIN P100"/>
    <property type="match status" value="1"/>
</dbReference>
<dbReference type="OrthoDB" id="430293at2759"/>
<keyword evidence="2" id="KW-0540">Nuclease</keyword>
<dbReference type="GO" id="GO:0016787">
    <property type="term" value="F:hydrolase activity"/>
    <property type="evidence" value="ECO:0007669"/>
    <property type="project" value="UniProtKB-KW"/>
</dbReference>
<evidence type="ECO:0000256" key="3">
    <source>
        <dbReference type="ARBA" id="ARBA00022759"/>
    </source>
</evidence>